<evidence type="ECO:0000313" key="6">
    <source>
        <dbReference type="Proteomes" id="UP000177960"/>
    </source>
</evidence>
<dbReference type="SUPFAM" id="SSF57863">
    <property type="entry name" value="ArfGap/RecO-like zinc finger"/>
    <property type="match status" value="1"/>
</dbReference>
<dbReference type="InterPro" id="IPR003717">
    <property type="entry name" value="RecO"/>
</dbReference>
<name>A0A1G1ZHC0_9BACT</name>
<evidence type="ECO:0000256" key="1">
    <source>
        <dbReference type="ARBA" id="ARBA00022763"/>
    </source>
</evidence>
<evidence type="ECO:0000259" key="4">
    <source>
        <dbReference type="Pfam" id="PF11967"/>
    </source>
</evidence>
<proteinExistence type="predicted"/>
<dbReference type="STRING" id="1798404.A3B92_02275"/>
<feature type="domain" description="DNA replication/recombination mediator RecO N-terminal" evidence="4">
    <location>
        <begin position="1"/>
        <end position="64"/>
    </location>
</feature>
<gene>
    <name evidence="5" type="ORF">A3B92_02275</name>
</gene>
<dbReference type="NCBIfam" id="TIGR00613">
    <property type="entry name" value="reco"/>
    <property type="match status" value="1"/>
</dbReference>
<dbReference type="Pfam" id="PF11967">
    <property type="entry name" value="RecO_N"/>
    <property type="match status" value="1"/>
</dbReference>
<dbReference type="AlphaFoldDB" id="A0A1G1ZHC0"/>
<dbReference type="GO" id="GO:0006302">
    <property type="term" value="P:double-strand break repair"/>
    <property type="evidence" value="ECO:0007669"/>
    <property type="project" value="TreeGrafter"/>
</dbReference>
<evidence type="ECO:0000256" key="3">
    <source>
        <dbReference type="ARBA" id="ARBA00023204"/>
    </source>
</evidence>
<comment type="caution">
    <text evidence="5">The sequence shown here is derived from an EMBL/GenBank/DDBJ whole genome shotgun (WGS) entry which is preliminary data.</text>
</comment>
<keyword evidence="3" id="KW-0234">DNA repair</keyword>
<dbReference type="InterPro" id="IPR022572">
    <property type="entry name" value="DNA_rep/recomb_RecO_N"/>
</dbReference>
<keyword evidence="2" id="KW-0233">DNA recombination</keyword>
<dbReference type="InterPro" id="IPR037278">
    <property type="entry name" value="ARFGAP/RecO"/>
</dbReference>
<accession>A0A1G1ZHC0</accession>
<reference evidence="5 6" key="1">
    <citation type="journal article" date="2016" name="Nat. Commun.">
        <title>Thousands of microbial genomes shed light on interconnected biogeochemical processes in an aquifer system.</title>
        <authorList>
            <person name="Anantharaman K."/>
            <person name="Brown C.T."/>
            <person name="Hug L.A."/>
            <person name="Sharon I."/>
            <person name="Castelle C.J."/>
            <person name="Probst A.J."/>
            <person name="Thomas B.C."/>
            <person name="Singh A."/>
            <person name="Wilkins M.J."/>
            <person name="Karaoz U."/>
            <person name="Brodie E.L."/>
            <person name="Williams K.H."/>
            <person name="Hubbard S.S."/>
            <person name="Banfield J.F."/>
        </authorList>
    </citation>
    <scope>NUCLEOTIDE SEQUENCE [LARGE SCALE GENOMIC DNA]</scope>
</reference>
<dbReference type="EMBL" id="MHJG01000013">
    <property type="protein sequence ID" value="OGY63921.1"/>
    <property type="molecule type" value="Genomic_DNA"/>
</dbReference>
<dbReference type="PANTHER" id="PTHR33991:SF1">
    <property type="entry name" value="DNA REPAIR PROTEIN RECO"/>
    <property type="match status" value="1"/>
</dbReference>
<dbReference type="GO" id="GO:0043590">
    <property type="term" value="C:bacterial nucleoid"/>
    <property type="evidence" value="ECO:0007669"/>
    <property type="project" value="TreeGrafter"/>
</dbReference>
<protein>
    <submittedName>
        <fullName evidence="5">DNA repair protein RecO</fullName>
    </submittedName>
</protein>
<sequence length="189" mass="20982">MVELVTEAVVFDKEDLGESDSRIFLYTRDLGKIIAKAKSARKITSKLAAHLQPLNYITVRLAAKKDFDGRGFQITDALLRNEAPNSRINNSDNLKKAIKIVRLINLAVPENTPDQALWNFIYQLSAGEGNFKLSDAFQLLGFNPAFASCELCGKGKPDYFFGEKEIFVCRTCGSGLGAPRQENFISVND</sequence>
<dbReference type="SUPFAM" id="SSF50249">
    <property type="entry name" value="Nucleic acid-binding proteins"/>
    <property type="match status" value="1"/>
</dbReference>
<dbReference type="Proteomes" id="UP000177960">
    <property type="component" value="Unassembled WGS sequence"/>
</dbReference>
<dbReference type="PANTHER" id="PTHR33991">
    <property type="entry name" value="DNA REPAIR PROTEIN RECO"/>
    <property type="match status" value="1"/>
</dbReference>
<evidence type="ECO:0000256" key="2">
    <source>
        <dbReference type="ARBA" id="ARBA00023172"/>
    </source>
</evidence>
<organism evidence="5 6">
    <name type="scientific">Candidatus Harrisonbacteria bacterium RIFCSPHIGHO2_02_FULL_42_16</name>
    <dbReference type="NCBI Taxonomy" id="1798404"/>
    <lineage>
        <taxon>Bacteria</taxon>
        <taxon>Candidatus Harrisoniibacteriota</taxon>
    </lineage>
</organism>
<evidence type="ECO:0000313" key="5">
    <source>
        <dbReference type="EMBL" id="OGY63921.1"/>
    </source>
</evidence>
<dbReference type="InterPro" id="IPR012340">
    <property type="entry name" value="NA-bd_OB-fold"/>
</dbReference>
<dbReference type="Gene3D" id="2.40.50.140">
    <property type="entry name" value="Nucleic acid-binding proteins"/>
    <property type="match status" value="1"/>
</dbReference>
<keyword evidence="1" id="KW-0227">DNA damage</keyword>
<dbReference type="GO" id="GO:0006310">
    <property type="term" value="P:DNA recombination"/>
    <property type="evidence" value="ECO:0007669"/>
    <property type="project" value="UniProtKB-KW"/>
</dbReference>